<proteinExistence type="predicted"/>
<gene>
    <name evidence="2" type="ORF">HGRIS_008481</name>
</gene>
<protein>
    <submittedName>
        <fullName evidence="2">Uncharacterized protein</fullName>
    </submittedName>
</protein>
<dbReference type="EMBL" id="JASNQZ010000011">
    <property type="protein sequence ID" value="KAL0951814.1"/>
    <property type="molecule type" value="Genomic_DNA"/>
</dbReference>
<dbReference type="Proteomes" id="UP001556367">
    <property type="component" value="Unassembled WGS sequence"/>
</dbReference>
<evidence type="ECO:0000313" key="3">
    <source>
        <dbReference type="Proteomes" id="UP001556367"/>
    </source>
</evidence>
<keyword evidence="3" id="KW-1185">Reference proteome</keyword>
<feature type="region of interest" description="Disordered" evidence="1">
    <location>
        <begin position="1"/>
        <end position="37"/>
    </location>
</feature>
<reference evidence="3" key="1">
    <citation type="submission" date="2024-06" db="EMBL/GenBank/DDBJ databases">
        <title>Multi-omics analyses provide insights into the biosynthesis of the anticancer antibiotic pleurotin in Hohenbuehelia grisea.</title>
        <authorList>
            <person name="Weaver J.A."/>
            <person name="Alberti F."/>
        </authorList>
    </citation>
    <scope>NUCLEOTIDE SEQUENCE [LARGE SCALE GENOMIC DNA]</scope>
    <source>
        <strain evidence="3">T-177</strain>
    </source>
</reference>
<organism evidence="2 3">
    <name type="scientific">Hohenbuehelia grisea</name>
    <dbReference type="NCBI Taxonomy" id="104357"/>
    <lineage>
        <taxon>Eukaryota</taxon>
        <taxon>Fungi</taxon>
        <taxon>Dikarya</taxon>
        <taxon>Basidiomycota</taxon>
        <taxon>Agaricomycotina</taxon>
        <taxon>Agaricomycetes</taxon>
        <taxon>Agaricomycetidae</taxon>
        <taxon>Agaricales</taxon>
        <taxon>Pleurotineae</taxon>
        <taxon>Pleurotaceae</taxon>
        <taxon>Hohenbuehelia</taxon>
    </lineage>
</organism>
<accession>A0ABR3J828</accession>
<comment type="caution">
    <text evidence="2">The sequence shown here is derived from an EMBL/GenBank/DDBJ whole genome shotgun (WGS) entry which is preliminary data.</text>
</comment>
<evidence type="ECO:0000256" key="1">
    <source>
        <dbReference type="SAM" id="MobiDB-lite"/>
    </source>
</evidence>
<name>A0ABR3J828_9AGAR</name>
<sequence length="200" mass="22331">MTDNSPSTSPLHLHSKAPSFNNDTPNDDESIIGSWFDESQPLGENTCRIIENFNEMFRGSSPELCASLPRSSANSKSLYINNVPDDLEERVESSVDFEREDFQLDPVSQGFVRIGEGCEAPSESQALEDEMASEGTLSAPASFPIAPKGCPLPQETFASTRTRRVLRRLAQDLRVLDRLRAKLIRRRRRLEASLNAMRSS</sequence>
<feature type="compositionally biased region" description="Polar residues" evidence="1">
    <location>
        <begin position="1"/>
        <end position="10"/>
    </location>
</feature>
<evidence type="ECO:0000313" key="2">
    <source>
        <dbReference type="EMBL" id="KAL0951814.1"/>
    </source>
</evidence>